<comment type="similarity">
    <text evidence="1">Belongs to the helicase family.</text>
</comment>
<dbReference type="InterPro" id="IPR027417">
    <property type="entry name" value="P-loop_NTPase"/>
</dbReference>
<dbReference type="InterPro" id="IPR049163">
    <property type="entry name" value="Pif1-like_2B_dom"/>
</dbReference>
<keyword evidence="6" id="KW-1185">Reference proteome</keyword>
<evidence type="ECO:0000259" key="2">
    <source>
        <dbReference type="Pfam" id="PF05970"/>
    </source>
</evidence>
<dbReference type="GO" id="GO:0043139">
    <property type="term" value="F:5'-3' DNA helicase activity"/>
    <property type="evidence" value="ECO:0007669"/>
    <property type="project" value="UniProtKB-EC"/>
</dbReference>
<dbReference type="Pfam" id="PF21530">
    <property type="entry name" value="Pif1_2B_dom"/>
    <property type="match status" value="1"/>
</dbReference>
<keyword evidence="1" id="KW-0547">Nucleotide-binding</keyword>
<dbReference type="Proteomes" id="UP000499080">
    <property type="component" value="Unassembled WGS sequence"/>
</dbReference>
<comment type="cofactor">
    <cofactor evidence="1">
        <name>Mg(2+)</name>
        <dbReference type="ChEBI" id="CHEBI:18420"/>
    </cofactor>
</comment>
<dbReference type="Gene3D" id="3.40.50.300">
    <property type="entry name" value="P-loop containing nucleotide triphosphate hydrolases"/>
    <property type="match status" value="1"/>
</dbReference>
<dbReference type="EMBL" id="BGPR01000929">
    <property type="protein sequence ID" value="GBM40433.1"/>
    <property type="molecule type" value="Genomic_DNA"/>
</dbReference>
<feature type="domain" description="DNA helicase Pif1-like DEAD-box helicase" evidence="2">
    <location>
        <begin position="726"/>
        <end position="939"/>
    </location>
</feature>
<organism evidence="5 6">
    <name type="scientific">Araneus ventricosus</name>
    <name type="common">Orbweaver spider</name>
    <name type="synonym">Epeira ventricosa</name>
    <dbReference type="NCBI Taxonomy" id="182803"/>
    <lineage>
        <taxon>Eukaryota</taxon>
        <taxon>Metazoa</taxon>
        <taxon>Ecdysozoa</taxon>
        <taxon>Arthropoda</taxon>
        <taxon>Chelicerata</taxon>
        <taxon>Arachnida</taxon>
        <taxon>Araneae</taxon>
        <taxon>Araneomorphae</taxon>
        <taxon>Entelegynae</taxon>
        <taxon>Araneoidea</taxon>
        <taxon>Araneidae</taxon>
        <taxon>Araneus</taxon>
    </lineage>
</organism>
<comment type="catalytic activity">
    <reaction evidence="1">
        <text>ATP + H2O = ADP + phosphate + H(+)</text>
        <dbReference type="Rhea" id="RHEA:13065"/>
        <dbReference type="ChEBI" id="CHEBI:15377"/>
        <dbReference type="ChEBI" id="CHEBI:15378"/>
        <dbReference type="ChEBI" id="CHEBI:30616"/>
        <dbReference type="ChEBI" id="CHEBI:43474"/>
        <dbReference type="ChEBI" id="CHEBI:456216"/>
        <dbReference type="EC" id="5.6.2.3"/>
    </reaction>
</comment>
<dbReference type="GO" id="GO:0005524">
    <property type="term" value="F:ATP binding"/>
    <property type="evidence" value="ECO:0007669"/>
    <property type="project" value="UniProtKB-KW"/>
</dbReference>
<dbReference type="AlphaFoldDB" id="A0A4Y2FH85"/>
<feature type="domain" description="DNA helicase Pif1-like 2B" evidence="4">
    <location>
        <begin position="1026"/>
        <end position="1070"/>
    </location>
</feature>
<keyword evidence="1" id="KW-0233">DNA recombination</keyword>
<evidence type="ECO:0000313" key="6">
    <source>
        <dbReference type="Proteomes" id="UP000499080"/>
    </source>
</evidence>
<dbReference type="GO" id="GO:0000723">
    <property type="term" value="P:telomere maintenance"/>
    <property type="evidence" value="ECO:0007669"/>
    <property type="project" value="InterPro"/>
</dbReference>
<comment type="caution">
    <text evidence="5">The sequence shown here is derived from an EMBL/GenBank/DDBJ whole genome shotgun (WGS) entry which is preliminary data.</text>
</comment>
<evidence type="ECO:0000259" key="3">
    <source>
        <dbReference type="Pfam" id="PF14214"/>
    </source>
</evidence>
<dbReference type="InterPro" id="IPR010285">
    <property type="entry name" value="DNA_helicase_pif1-like_DEAD"/>
</dbReference>
<keyword evidence="1" id="KW-0227">DNA damage</keyword>
<keyword evidence="1" id="KW-0234">DNA repair</keyword>
<keyword evidence="1 5" id="KW-0347">Helicase</keyword>
<sequence length="1179" mass="134310">MYLIRQKRVSTQAYHKAGSLMSLPNEEAKFLQIYFLGNEGAEAKRRCTLIPGTTKSLIESLQKMLHENNHYVQKFKMAIEDNPTEDLQIVIKADKKPIEGHERVFNTLALNEVAIIIAGNDFEKRDIVLTMPSNELKNICETHISYDALQYPLMFARGEDGYTININQVEPGTSNQINKMVSAMSFYAYRLMVRSTENRLLNYRQLLNQYLVDMYAKIEAERLLFIRLNQKKLRVDEYIHLKDAITNDSDPANHGKLVILPSTFTGCPRNMHEYAQDAITYVRHGGKPSLFITYTFNPNCKEMTQNLTNGQSKTDRHDLVARIFRQKLIKFMNMLVKGQVFGSVKYWLYSIEWQKRGLPHSHILIWLTNTLRPNQIDDIISAEIPNPSTDKNLYDIVIKNMVHGPCGAFNSLLPCLKEGNCSKMYPRQFIKETQFATDSYPLCRRRKPEDGGQTATVKMKSDSVVIDNRWIVPYSPLLLKMFDAHINVECCNSIKSMKYILKYVHKGSLLLIPSKKDFNRRKQGAIVEGHDDIRSGEALGRVYTVHSRNTDCYYLRLLLHKIKGPTSFKDLRTVNGIEYETYREACLALGLLENDNQWNEALKEAVYSDSPSKIRALFALILSFCEPSSPKALWENNKDCMSEDILNKLRAENRHFVLNYTDSIYNEALIKIEDKVLQMIGKSLSEVGMLSPSRQHAYNMSREILRELSYNSDLLLNFVTQREPLLNTDQQAIYREVLRLYRKSEGGVIFIDAPGGTGKTFLINVLLAKIRGERNIALAVATSGIAATLMIGGRTAHSMLQIPIDLLHNEMPVCNIKKGSAKAYVLQEAKVLFWDEISMMHKHGLEAVNRTLQDLRGNKDLMGGLIVVLAGDFRQTLPVIPRGTMADEIKACLKSSYLWKQVKVMKLTTNMRIQNNCQNSQRFSDYLLKIGDGQEATTENGKIRLSNEFCKICPTLENLINQVYPDITLNIQNIQCLQERAILTPLNEKVKEINFTVQEKVPTAARTYYSIDKCLNDEKAASYPVEFLNSLNPSCIPLHRLVLKVGCPIMLLRNLDPPMLCNGSRLIVKALHAHIIEATILTGPFEGKHVLIPRIPLIPTDLPFSFQRLQFPLRLAFAITINKAQGQSLRVTGLDLTDECFSHGQLYVGMSRAKDTSTLFLIADEQKETKNIVYSQVSK</sequence>
<dbReference type="OrthoDB" id="6430290at2759"/>
<dbReference type="GO" id="GO:0006281">
    <property type="term" value="P:DNA repair"/>
    <property type="evidence" value="ECO:0007669"/>
    <property type="project" value="UniProtKB-KW"/>
</dbReference>
<keyword evidence="1" id="KW-0378">Hydrolase</keyword>
<gene>
    <name evidence="5" type="primary">pif1_28</name>
    <name evidence="5" type="ORF">AVEN_122646_1</name>
</gene>
<evidence type="ECO:0000313" key="5">
    <source>
        <dbReference type="EMBL" id="GBM40433.1"/>
    </source>
</evidence>
<proteinExistence type="inferred from homology"/>
<evidence type="ECO:0000256" key="1">
    <source>
        <dbReference type="RuleBase" id="RU363044"/>
    </source>
</evidence>
<evidence type="ECO:0000259" key="4">
    <source>
        <dbReference type="Pfam" id="PF21530"/>
    </source>
</evidence>
<dbReference type="EC" id="5.6.2.3" evidence="1"/>
<keyword evidence="1" id="KW-0067">ATP-binding</keyword>
<dbReference type="PANTHER" id="PTHR10492">
    <property type="match status" value="1"/>
</dbReference>
<dbReference type="GO" id="GO:0006310">
    <property type="term" value="P:DNA recombination"/>
    <property type="evidence" value="ECO:0007669"/>
    <property type="project" value="UniProtKB-KW"/>
</dbReference>
<dbReference type="InterPro" id="IPR025476">
    <property type="entry name" value="Helitron_helicase-like"/>
</dbReference>
<dbReference type="CDD" id="cd18809">
    <property type="entry name" value="SF1_C_RecD"/>
    <property type="match status" value="1"/>
</dbReference>
<protein>
    <recommendedName>
        <fullName evidence="1">ATP-dependent DNA helicase</fullName>
        <ecNumber evidence="1">5.6.2.3</ecNumber>
    </recommendedName>
</protein>
<dbReference type="GO" id="GO:0016887">
    <property type="term" value="F:ATP hydrolysis activity"/>
    <property type="evidence" value="ECO:0007669"/>
    <property type="project" value="RHEA"/>
</dbReference>
<accession>A0A4Y2FH85</accession>
<dbReference type="Pfam" id="PF05970">
    <property type="entry name" value="PIF1"/>
    <property type="match status" value="1"/>
</dbReference>
<reference evidence="5 6" key="1">
    <citation type="journal article" date="2019" name="Sci. Rep.">
        <title>Orb-weaving spider Araneus ventricosus genome elucidates the spidroin gene catalogue.</title>
        <authorList>
            <person name="Kono N."/>
            <person name="Nakamura H."/>
            <person name="Ohtoshi R."/>
            <person name="Moran D.A.P."/>
            <person name="Shinohara A."/>
            <person name="Yoshida Y."/>
            <person name="Fujiwara M."/>
            <person name="Mori M."/>
            <person name="Tomita M."/>
            <person name="Arakawa K."/>
        </authorList>
    </citation>
    <scope>NUCLEOTIDE SEQUENCE [LARGE SCALE GENOMIC DNA]</scope>
</reference>
<name>A0A4Y2FH85_ARAVE</name>
<dbReference type="PANTHER" id="PTHR10492:SF57">
    <property type="entry name" value="ATP-DEPENDENT DNA HELICASE"/>
    <property type="match status" value="1"/>
</dbReference>
<dbReference type="Pfam" id="PF14214">
    <property type="entry name" value="Helitron_like_N"/>
    <property type="match status" value="1"/>
</dbReference>
<feature type="domain" description="Helitron helicase-like" evidence="3">
    <location>
        <begin position="186"/>
        <end position="365"/>
    </location>
</feature>
<dbReference type="SUPFAM" id="SSF52540">
    <property type="entry name" value="P-loop containing nucleoside triphosphate hydrolases"/>
    <property type="match status" value="2"/>
</dbReference>